<feature type="binding site" evidence="14">
    <location>
        <position position="129"/>
    </location>
    <ligand>
        <name>hydrogencarbonate</name>
        <dbReference type="ChEBI" id="CHEBI:17544"/>
        <label>1</label>
    </ligand>
</feature>
<comment type="subcellular location">
    <subcellularLocation>
        <location evidence="2 13">Secreted</location>
    </subcellularLocation>
</comment>
<feature type="disulfide bond" evidence="16">
    <location>
        <begin position="235"/>
        <end position="249"/>
    </location>
</feature>
<feature type="binding site" evidence="14">
    <location>
        <position position="469"/>
    </location>
    <ligand>
        <name>hydrogencarbonate</name>
        <dbReference type="ChEBI" id="CHEBI:17544"/>
        <label>1</label>
    </ligand>
</feature>
<feature type="disulfide bond" evidence="16">
    <location>
        <begin position="38"/>
        <end position="50"/>
    </location>
</feature>
<dbReference type="InterPro" id="IPR001156">
    <property type="entry name" value="Transferrin-like_dom"/>
</dbReference>
<feature type="binding site" evidence="14">
    <location>
        <position position="136"/>
    </location>
    <ligand>
        <name>hydrogencarbonate</name>
        <dbReference type="ChEBI" id="CHEBI:17544"/>
        <label>1</label>
    </ligand>
</feature>
<keyword evidence="12 16" id="KW-1015">Disulfide bond</keyword>
<dbReference type="InterPro" id="IPR018195">
    <property type="entry name" value="Transferrin_Fe_BS"/>
</dbReference>
<feature type="binding site" evidence="14">
    <location>
        <position position="473"/>
    </location>
    <ligand>
        <name>hydrogencarbonate</name>
        <dbReference type="ChEBI" id="CHEBI:17544"/>
        <label>1</label>
    </ligand>
</feature>
<feature type="disulfide bond" evidence="16">
    <location>
        <begin position="467"/>
        <end position="545"/>
    </location>
</feature>
<dbReference type="SMART" id="SM00094">
    <property type="entry name" value="TR_FER"/>
    <property type="match status" value="2"/>
</dbReference>
<dbReference type="GO" id="GO:0005615">
    <property type="term" value="C:extracellular space"/>
    <property type="evidence" value="ECO:0007669"/>
    <property type="project" value="InterPro"/>
</dbReference>
<dbReference type="PRINTS" id="PR00422">
    <property type="entry name" value="TRANSFERRIN"/>
</dbReference>
<feature type="binding site" evidence="14">
    <location>
        <position position="135"/>
    </location>
    <ligand>
        <name>hydrogencarbonate</name>
        <dbReference type="ChEBI" id="CHEBI:17544"/>
        <label>1</label>
    </ligand>
</feature>
<reference evidence="19" key="1">
    <citation type="submission" date="2025-08" db="UniProtKB">
        <authorList>
            <consortium name="Ensembl"/>
        </authorList>
    </citation>
    <scope>IDENTIFICATION</scope>
</reference>
<dbReference type="InterPro" id="IPR016357">
    <property type="entry name" value="Transferrin"/>
</dbReference>
<feature type="binding site" evidence="15">
    <location>
        <position position="74"/>
    </location>
    <ligand>
        <name>Fe(3+)</name>
        <dbReference type="ChEBI" id="CHEBI:29034"/>
        <label>1</label>
    </ligand>
</feature>
<dbReference type="SUPFAM" id="SSF53850">
    <property type="entry name" value="Periplasmic binding protein-like II"/>
    <property type="match status" value="2"/>
</dbReference>
<evidence type="ECO:0000256" key="5">
    <source>
        <dbReference type="ARBA" id="ARBA00022448"/>
    </source>
</evidence>
<evidence type="ECO:0000256" key="2">
    <source>
        <dbReference type="ARBA" id="ARBA00004613"/>
    </source>
</evidence>
<keyword evidence="7 13" id="KW-0964">Secreted</keyword>
<dbReference type="GO" id="GO:0055037">
    <property type="term" value="C:recycling endosome"/>
    <property type="evidence" value="ECO:0007669"/>
    <property type="project" value="TreeGrafter"/>
</dbReference>
<dbReference type="GO" id="GO:0005769">
    <property type="term" value="C:early endosome"/>
    <property type="evidence" value="ECO:0007669"/>
    <property type="project" value="TreeGrafter"/>
</dbReference>
<reference evidence="19" key="2">
    <citation type="submission" date="2025-09" db="UniProtKB">
        <authorList>
            <consortium name="Ensembl"/>
        </authorList>
    </citation>
    <scope>IDENTIFICATION</scope>
</reference>
<feature type="binding site" evidence="15">
    <location>
        <position position="104"/>
    </location>
    <ligand>
        <name>Fe(3+)</name>
        <dbReference type="ChEBI" id="CHEBI:29034"/>
        <label>1</label>
    </ligand>
</feature>
<dbReference type="PROSITE" id="PS51408">
    <property type="entry name" value="TRANSFERRIN_LIKE_4"/>
    <property type="match status" value="2"/>
</dbReference>
<evidence type="ECO:0000256" key="7">
    <source>
        <dbReference type="ARBA" id="ARBA00022525"/>
    </source>
</evidence>
<name>A0A668UQ55_OREAU</name>
<organism evidence="19 20">
    <name type="scientific">Oreochromis aureus</name>
    <name type="common">Israeli tilapia</name>
    <name type="synonym">Chromis aureus</name>
    <dbReference type="NCBI Taxonomy" id="47969"/>
    <lineage>
        <taxon>Eukaryota</taxon>
        <taxon>Metazoa</taxon>
        <taxon>Chordata</taxon>
        <taxon>Craniata</taxon>
        <taxon>Vertebrata</taxon>
        <taxon>Euteleostomi</taxon>
        <taxon>Actinopterygii</taxon>
        <taxon>Neopterygii</taxon>
        <taxon>Teleostei</taxon>
        <taxon>Neoteleostei</taxon>
        <taxon>Acanthomorphata</taxon>
        <taxon>Ovalentaria</taxon>
        <taxon>Cichlomorphae</taxon>
        <taxon>Cichliformes</taxon>
        <taxon>Cichlidae</taxon>
        <taxon>African cichlids</taxon>
        <taxon>Pseudocrenilabrinae</taxon>
        <taxon>Oreochromini</taxon>
        <taxon>Oreochromis</taxon>
    </lineage>
</organism>
<evidence type="ECO:0000256" key="11">
    <source>
        <dbReference type="ARBA" id="ARBA00023065"/>
    </source>
</evidence>
<feature type="disulfide bond" evidence="16">
    <location>
        <begin position="172"/>
        <end position="186"/>
    </location>
</feature>
<dbReference type="GO" id="GO:0046872">
    <property type="term" value="F:metal ion binding"/>
    <property type="evidence" value="ECO:0007669"/>
    <property type="project" value="UniProtKB-KW"/>
</dbReference>
<feature type="binding site" evidence="15">
    <location>
        <position position="201"/>
    </location>
    <ligand>
        <name>Fe(3+)</name>
        <dbReference type="ChEBI" id="CHEBI:29034"/>
        <label>1</label>
    </ligand>
</feature>
<dbReference type="PIRSF" id="PIRSF002549">
    <property type="entry name" value="Transferrin"/>
    <property type="match status" value="1"/>
</dbReference>
<evidence type="ECO:0000256" key="4">
    <source>
        <dbReference type="ARBA" id="ARBA00016768"/>
    </source>
</evidence>
<dbReference type="Gene3D" id="3.40.190.10">
    <property type="entry name" value="Periplasmic binding protein-like II"/>
    <property type="match status" value="4"/>
</dbReference>
<keyword evidence="20" id="KW-1185">Reference proteome</keyword>
<feature type="disulfide bond" evidence="16">
    <location>
        <begin position="183"/>
        <end position="190"/>
    </location>
</feature>
<gene>
    <name evidence="19" type="primary">tfa</name>
</gene>
<dbReference type="FunFam" id="3.40.190.10:FF:000095">
    <property type="entry name" value="Lactotransferrin"/>
    <property type="match status" value="2"/>
</dbReference>
<evidence type="ECO:0000256" key="6">
    <source>
        <dbReference type="ARBA" id="ARBA00022496"/>
    </source>
</evidence>
<dbReference type="Ensembl" id="ENSOABT00000041924.2">
    <property type="protein sequence ID" value="ENSOABP00000040819.2"/>
    <property type="gene ID" value="ENSOABG00000018452.2"/>
</dbReference>
<feature type="binding site" evidence="14">
    <location>
        <position position="475"/>
    </location>
    <ligand>
        <name>hydrogencarbonate</name>
        <dbReference type="ChEBI" id="CHEBI:17544"/>
        <label>1</label>
    </ligand>
</feature>
<accession>A0A668UQ55</accession>
<dbReference type="PANTHER" id="PTHR11485">
    <property type="entry name" value="TRANSFERRIN"/>
    <property type="match status" value="1"/>
</dbReference>
<feature type="binding site" evidence="15">
    <location>
        <position position="416"/>
    </location>
    <ligand>
        <name>Fe(3+)</name>
        <dbReference type="ChEBI" id="CHEBI:29034"/>
        <label>1</label>
    </ligand>
</feature>
<feature type="disulfide bond" evidence="16">
    <location>
        <begin position="426"/>
        <end position="684"/>
    </location>
</feature>
<feature type="binding site" evidence="15">
    <location>
        <position position="607"/>
    </location>
    <ligand>
        <name>Fe(3+)</name>
        <dbReference type="ChEBI" id="CHEBI:29034"/>
        <label>1</label>
    </ligand>
</feature>
<proteinExistence type="inferred from homology"/>
<evidence type="ECO:0000313" key="20">
    <source>
        <dbReference type="Proteomes" id="UP000472276"/>
    </source>
</evidence>
<dbReference type="AlphaFoldDB" id="A0A668UQ55"/>
<dbReference type="PANTHER" id="PTHR11485:SF31">
    <property type="entry name" value="SEROTRANSFERRIN"/>
    <property type="match status" value="1"/>
</dbReference>
<keyword evidence="9" id="KW-0677">Repeat</keyword>
<sequence>MKPLLLVALLGLLASAFAAPGSQKVKWCVKSDQELRKCLDLAAAAPAFSCVKKENTLECIIAIKAGEADAITVDGGDIYTAGLNNYDLHPIIAEDYGTATDTCYYAVAVAKKNTGFGFRDLRGKKSCHTGLGKSAGWNIPIGSLVSMNVIEWGGIEDKPLEEAVSTFFHASCVPGAARGSKLCELCKGDCSRSQREPYYDYNGAFQCLVEGAGDVAFVKHLTVPESDKPMYELLCKDNTRAPIDNYETCSLARVPAHAVVTRKDPQLADFIWETLDRVQTDHSFNLFSSEAYAPAKNLMFKDSTVNLLRVPPNTDSFLYLGANYMSIVHSLKKEQASDDASPAIRWCAVGHAETKGKCDTWSISSVSGEDYGKLWRKYQNLYFILFIYLFFAPLCDVHLCFESPLQRKEADAIAVDGGQVFTAGKCGLVPVMVEQYDQVTGSKYYAVAVVKKGSGVTWENLKGKKSCHTGIGRTAGWNIPMGQIYKREHDCDFTKFFSSGCAPGAEPNSPFCSLCVGSGKAVGDEAKCKASADEKYYGYAGAFRCLVEGGGDVAFVKHTTVTENSDGNGPDWARNLRSSDYQLICPGKGPVEISDYATCHLAQVPAHAVVTRPESHSKVVRILQEQQARFGNSGTDPSFRMFQSENGKNLLFKDSTKCLQEVPEGRTYEQFLGNDTASDLEKSCTFHACQQG</sequence>
<feature type="binding site" evidence="15">
    <location>
        <position position="444"/>
    </location>
    <ligand>
        <name>Fe(3+)</name>
        <dbReference type="ChEBI" id="CHEBI:29034"/>
        <label>1</label>
    </ligand>
</feature>
<dbReference type="GO" id="GO:0019731">
    <property type="term" value="P:antibacterial humoral response"/>
    <property type="evidence" value="ECO:0007669"/>
    <property type="project" value="TreeGrafter"/>
</dbReference>
<keyword evidence="6 13" id="KW-0410">Iron transport</keyword>
<evidence type="ECO:0000256" key="3">
    <source>
        <dbReference type="ARBA" id="ARBA00011245"/>
    </source>
</evidence>
<evidence type="ECO:0000256" key="10">
    <source>
        <dbReference type="ARBA" id="ARBA00023004"/>
    </source>
</evidence>
<keyword evidence="5 13" id="KW-0813">Transport</keyword>
<evidence type="ECO:0000313" key="19">
    <source>
        <dbReference type="Ensembl" id="ENSOABP00000040819.2"/>
    </source>
</evidence>
<feature type="disulfide bond" evidence="16">
    <location>
        <begin position="501"/>
        <end position="515"/>
    </location>
</feature>
<keyword evidence="8 13" id="KW-0479">Metal-binding</keyword>
<keyword evidence="10 13" id="KW-0408">Iron</keyword>
<comment type="function">
    <text evidence="13">Transferrins are iron binding transport proteins which bind Fe(3+) ion in association with the binding of an anion, usually bicarbonate.</text>
</comment>
<evidence type="ECO:0000256" key="16">
    <source>
        <dbReference type="PIRSR" id="PIRSR002549-4"/>
    </source>
</evidence>
<feature type="disulfide bond" evidence="16">
    <location>
        <begin position="512"/>
        <end position="528"/>
    </location>
</feature>
<feature type="binding site" evidence="14">
    <location>
        <position position="133"/>
    </location>
    <ligand>
        <name>hydrogencarbonate</name>
        <dbReference type="ChEBI" id="CHEBI:17544"/>
        <label>1</label>
    </ligand>
</feature>
<evidence type="ECO:0000256" key="8">
    <source>
        <dbReference type="ARBA" id="ARBA00022723"/>
    </source>
</evidence>
<feature type="disulfide bond" evidence="16">
    <location>
        <begin position="585"/>
        <end position="599"/>
    </location>
</feature>
<dbReference type="GO" id="GO:0006826">
    <property type="term" value="P:iron ion transport"/>
    <property type="evidence" value="ECO:0007669"/>
    <property type="project" value="UniProtKB-KW"/>
</dbReference>
<feature type="binding site" evidence="15">
    <location>
        <position position="539"/>
    </location>
    <ligand>
        <name>Fe(3+)</name>
        <dbReference type="ChEBI" id="CHEBI:29034"/>
        <label>2</label>
    </ligand>
</feature>
<feature type="domain" description="Transferrin-like" evidence="18">
    <location>
        <begin position="344"/>
        <end position="685"/>
    </location>
</feature>
<keyword evidence="11 13" id="KW-0406">Ion transport</keyword>
<feature type="domain" description="Transferrin-like" evidence="18">
    <location>
        <begin position="25"/>
        <end position="333"/>
    </location>
</feature>
<dbReference type="Pfam" id="PF00405">
    <property type="entry name" value="Transferrin"/>
    <property type="match status" value="2"/>
</dbReference>
<feature type="disulfide bond" evidence="16">
    <location>
        <begin position="28"/>
        <end position="59"/>
    </location>
</feature>
<comment type="similarity">
    <text evidence="13">Belongs to the transferrin family.</text>
</comment>
<comment type="subunit">
    <text evidence="3 13">Monomer.</text>
</comment>
<feature type="signal peptide" evidence="17">
    <location>
        <begin position="1"/>
        <end position="18"/>
    </location>
</feature>
<evidence type="ECO:0000256" key="12">
    <source>
        <dbReference type="ARBA" id="ARBA00023157"/>
    </source>
</evidence>
<dbReference type="PROSITE" id="PS00205">
    <property type="entry name" value="TRANSFERRIN_LIKE_1"/>
    <property type="match status" value="2"/>
</dbReference>
<dbReference type="PROSITE" id="PS00206">
    <property type="entry name" value="TRANSFERRIN_LIKE_2"/>
    <property type="match status" value="2"/>
</dbReference>
<feature type="binding site" evidence="14">
    <location>
        <position position="476"/>
    </location>
    <ligand>
        <name>hydrogencarbonate</name>
        <dbReference type="ChEBI" id="CHEBI:17544"/>
        <label>1</label>
    </ligand>
</feature>
<keyword evidence="17" id="KW-0732">Signal</keyword>
<feature type="chain" id="PRO_5044257448" description="Serotransferrin" evidence="17">
    <location>
        <begin position="19"/>
        <end position="692"/>
    </location>
</feature>
<dbReference type="Proteomes" id="UP000472276">
    <property type="component" value="Unassembled WGS sequence"/>
</dbReference>
<evidence type="ECO:0000259" key="18">
    <source>
        <dbReference type="PROSITE" id="PS51408"/>
    </source>
</evidence>
<evidence type="ECO:0000256" key="17">
    <source>
        <dbReference type="SAM" id="SignalP"/>
    </source>
</evidence>
<feature type="binding site" evidence="15">
    <location>
        <position position="257"/>
    </location>
    <ligand>
        <name>Fe(3+)</name>
        <dbReference type="ChEBI" id="CHEBI:29034"/>
        <label>1</label>
    </ligand>
</feature>
<comment type="function">
    <text evidence="1">Transferrins are iron binding transport proteins which can bind two Fe(3+) ions in association with the binding of an anion, usually bicarbonate.</text>
</comment>
<evidence type="ECO:0000256" key="15">
    <source>
        <dbReference type="PIRSR" id="PIRSR002549-3"/>
    </source>
</evidence>
<evidence type="ECO:0000256" key="13">
    <source>
        <dbReference type="PIRNR" id="PIRNR002549"/>
    </source>
</evidence>
<feature type="disulfide bond" evidence="16">
    <location>
        <begin position="127"/>
        <end position="207"/>
    </location>
</feature>
<evidence type="ECO:0000256" key="9">
    <source>
        <dbReference type="ARBA" id="ARBA00022737"/>
    </source>
</evidence>
<dbReference type="GO" id="GO:0005886">
    <property type="term" value="C:plasma membrane"/>
    <property type="evidence" value="ECO:0007669"/>
    <property type="project" value="TreeGrafter"/>
</dbReference>
<feature type="disulfide bond" evidence="16">
    <location>
        <begin position="347"/>
        <end position="400"/>
    </location>
</feature>
<evidence type="ECO:0000256" key="14">
    <source>
        <dbReference type="PIRSR" id="PIRSR002549-2"/>
    </source>
</evidence>
<evidence type="ECO:0000256" key="1">
    <source>
        <dbReference type="ARBA" id="ARBA00002831"/>
    </source>
</evidence>
<protein>
    <recommendedName>
        <fullName evidence="4 13">Serotransferrin</fullName>
    </recommendedName>
</protein>